<keyword evidence="1" id="KW-0472">Membrane</keyword>
<keyword evidence="3" id="KW-1185">Reference proteome</keyword>
<feature type="transmembrane region" description="Helical" evidence="1">
    <location>
        <begin position="31"/>
        <end position="51"/>
    </location>
</feature>
<name>A0ABS9BIZ7_9BACT</name>
<proteinExistence type="predicted"/>
<evidence type="ECO:0000313" key="3">
    <source>
        <dbReference type="Proteomes" id="UP001200145"/>
    </source>
</evidence>
<evidence type="ECO:0000313" key="2">
    <source>
        <dbReference type="EMBL" id="MCF1714998.1"/>
    </source>
</evidence>
<feature type="transmembrane region" description="Helical" evidence="1">
    <location>
        <begin position="137"/>
        <end position="157"/>
    </location>
</feature>
<accession>A0ABS9BIZ7</accession>
<sequence>MNPNQLIFSGAILMGLAAILRLVLGFRKNGLCCRFLGLYFLLFTLFSINNLLIETGGIQSWPIFWGSILPLYFVPAPLIYLYVRSVSTGKVFTPKSDWIHFIPAIFSILYLLPFYLAAKAEKLTIMETFLAGAEPSYYQPALILFGLFYLLLILARLAAFKLDVEKSQTEDNKSMFRWLVFFAALYTMFWFGNSIYFISNSFPDQQIFVRLKNIGTSITLIVSVFAFLLNTRPQLLQKLNRKQIV</sequence>
<evidence type="ECO:0000256" key="1">
    <source>
        <dbReference type="SAM" id="Phobius"/>
    </source>
</evidence>
<keyword evidence="1" id="KW-1133">Transmembrane helix</keyword>
<comment type="caution">
    <text evidence="2">The sequence shown here is derived from an EMBL/GenBank/DDBJ whole genome shotgun (WGS) entry which is preliminary data.</text>
</comment>
<dbReference type="Proteomes" id="UP001200145">
    <property type="component" value="Unassembled WGS sequence"/>
</dbReference>
<evidence type="ECO:0008006" key="4">
    <source>
        <dbReference type="Google" id="ProtNLM"/>
    </source>
</evidence>
<feature type="transmembrane region" description="Helical" evidence="1">
    <location>
        <begin position="63"/>
        <end position="83"/>
    </location>
</feature>
<gene>
    <name evidence="2" type="ORF">L0U88_10210</name>
</gene>
<feature type="transmembrane region" description="Helical" evidence="1">
    <location>
        <begin position="211"/>
        <end position="229"/>
    </location>
</feature>
<dbReference type="RefSeq" id="WP_234865949.1">
    <property type="nucleotide sequence ID" value="NZ_JAKEVY010000002.1"/>
</dbReference>
<feature type="transmembrane region" description="Helical" evidence="1">
    <location>
        <begin position="178"/>
        <end position="199"/>
    </location>
</feature>
<feature type="transmembrane region" description="Helical" evidence="1">
    <location>
        <begin position="98"/>
        <end position="117"/>
    </location>
</feature>
<feature type="transmembrane region" description="Helical" evidence="1">
    <location>
        <begin position="6"/>
        <end position="24"/>
    </location>
</feature>
<dbReference type="EMBL" id="JAKEVY010000002">
    <property type="protein sequence ID" value="MCF1714998.1"/>
    <property type="molecule type" value="Genomic_DNA"/>
</dbReference>
<keyword evidence="1" id="KW-0812">Transmembrane</keyword>
<reference evidence="2 3" key="1">
    <citation type="submission" date="2022-01" db="EMBL/GenBank/DDBJ databases">
        <title>Flavihumibacter sp. nov., isolated from sediment of a river.</title>
        <authorList>
            <person name="Liu H."/>
        </authorList>
    </citation>
    <scope>NUCLEOTIDE SEQUENCE [LARGE SCALE GENOMIC DNA]</scope>
    <source>
        <strain evidence="2 3">RY-1</strain>
    </source>
</reference>
<protein>
    <recommendedName>
        <fullName evidence="4">Histidine kinase N-terminal 7TM region domain-containing protein</fullName>
    </recommendedName>
</protein>
<organism evidence="2 3">
    <name type="scientific">Flavihumibacter fluminis</name>
    <dbReference type="NCBI Taxonomy" id="2909236"/>
    <lineage>
        <taxon>Bacteria</taxon>
        <taxon>Pseudomonadati</taxon>
        <taxon>Bacteroidota</taxon>
        <taxon>Chitinophagia</taxon>
        <taxon>Chitinophagales</taxon>
        <taxon>Chitinophagaceae</taxon>
        <taxon>Flavihumibacter</taxon>
    </lineage>
</organism>